<feature type="non-terminal residue" evidence="1">
    <location>
        <position position="42"/>
    </location>
</feature>
<accession>X1N0Y4</accession>
<proteinExistence type="predicted"/>
<sequence>MKSLRLGQGFLATFPKTDFGEFVVKLDAAKYESPVGITIFRR</sequence>
<organism evidence="1">
    <name type="scientific">marine sediment metagenome</name>
    <dbReference type="NCBI Taxonomy" id="412755"/>
    <lineage>
        <taxon>unclassified sequences</taxon>
        <taxon>metagenomes</taxon>
        <taxon>ecological metagenomes</taxon>
    </lineage>
</organism>
<evidence type="ECO:0000313" key="1">
    <source>
        <dbReference type="EMBL" id="GAI37682.1"/>
    </source>
</evidence>
<name>X1N0Y4_9ZZZZ</name>
<reference evidence="1" key="1">
    <citation type="journal article" date="2014" name="Front. Microbiol.">
        <title>High frequency of phylogenetically diverse reductive dehalogenase-homologous genes in deep subseafloor sedimentary metagenomes.</title>
        <authorList>
            <person name="Kawai M."/>
            <person name="Futagami T."/>
            <person name="Toyoda A."/>
            <person name="Takaki Y."/>
            <person name="Nishi S."/>
            <person name="Hori S."/>
            <person name="Arai W."/>
            <person name="Tsubouchi T."/>
            <person name="Morono Y."/>
            <person name="Uchiyama I."/>
            <person name="Ito T."/>
            <person name="Fujiyama A."/>
            <person name="Inagaki F."/>
            <person name="Takami H."/>
        </authorList>
    </citation>
    <scope>NUCLEOTIDE SEQUENCE</scope>
    <source>
        <strain evidence="1">Expedition CK06-06</strain>
    </source>
</reference>
<protein>
    <submittedName>
        <fullName evidence="1">Uncharacterized protein</fullName>
    </submittedName>
</protein>
<dbReference type="EMBL" id="BARV01026151">
    <property type="protein sequence ID" value="GAI37682.1"/>
    <property type="molecule type" value="Genomic_DNA"/>
</dbReference>
<dbReference type="AlphaFoldDB" id="X1N0Y4"/>
<comment type="caution">
    <text evidence="1">The sequence shown here is derived from an EMBL/GenBank/DDBJ whole genome shotgun (WGS) entry which is preliminary data.</text>
</comment>
<gene>
    <name evidence="1" type="ORF">S06H3_42313</name>
</gene>